<gene>
    <name evidence="2" type="ORF">C0Q70_06391</name>
</gene>
<feature type="region of interest" description="Disordered" evidence="1">
    <location>
        <begin position="47"/>
        <end position="87"/>
    </location>
</feature>
<dbReference type="AlphaFoldDB" id="A0A2T7PNY3"/>
<accession>A0A2T7PNY3</accession>
<protein>
    <submittedName>
        <fullName evidence="2">Uncharacterized protein</fullName>
    </submittedName>
</protein>
<evidence type="ECO:0000256" key="1">
    <source>
        <dbReference type="SAM" id="MobiDB-lite"/>
    </source>
</evidence>
<organism evidence="2 3">
    <name type="scientific">Pomacea canaliculata</name>
    <name type="common">Golden apple snail</name>
    <dbReference type="NCBI Taxonomy" id="400727"/>
    <lineage>
        <taxon>Eukaryota</taxon>
        <taxon>Metazoa</taxon>
        <taxon>Spiralia</taxon>
        <taxon>Lophotrochozoa</taxon>
        <taxon>Mollusca</taxon>
        <taxon>Gastropoda</taxon>
        <taxon>Caenogastropoda</taxon>
        <taxon>Architaenioglossa</taxon>
        <taxon>Ampullarioidea</taxon>
        <taxon>Ampullariidae</taxon>
        <taxon>Pomacea</taxon>
    </lineage>
</organism>
<evidence type="ECO:0000313" key="3">
    <source>
        <dbReference type="Proteomes" id="UP000245119"/>
    </source>
</evidence>
<feature type="compositionally biased region" description="Polar residues" evidence="1">
    <location>
        <begin position="52"/>
        <end position="72"/>
    </location>
</feature>
<dbReference type="Proteomes" id="UP000245119">
    <property type="component" value="Linkage Group LG3"/>
</dbReference>
<evidence type="ECO:0000313" key="2">
    <source>
        <dbReference type="EMBL" id="PVD35110.1"/>
    </source>
</evidence>
<dbReference type="EMBL" id="PZQS01000003">
    <property type="protein sequence ID" value="PVD35110.1"/>
    <property type="molecule type" value="Genomic_DNA"/>
</dbReference>
<sequence length="87" mass="9244">MALSSTCPASSPREEEKKKQKLPAISVEEIADHPALTLSAAIQRLHQLPARHSTSQHGTPSIDLSSRRQSAGTEEGAGEFDGNIIIG</sequence>
<proteinExistence type="predicted"/>
<reference evidence="2 3" key="1">
    <citation type="submission" date="2018-04" db="EMBL/GenBank/DDBJ databases">
        <title>The genome of golden apple snail Pomacea canaliculata provides insight into stress tolerance and invasive adaptation.</title>
        <authorList>
            <person name="Liu C."/>
            <person name="Liu B."/>
            <person name="Ren Y."/>
            <person name="Zhang Y."/>
            <person name="Wang H."/>
            <person name="Li S."/>
            <person name="Jiang F."/>
            <person name="Yin L."/>
            <person name="Zhang G."/>
            <person name="Qian W."/>
            <person name="Fan W."/>
        </authorList>
    </citation>
    <scope>NUCLEOTIDE SEQUENCE [LARGE SCALE GENOMIC DNA]</scope>
    <source>
        <strain evidence="2">SZHN2017</strain>
        <tissue evidence="2">Muscle</tissue>
    </source>
</reference>
<keyword evidence="3" id="KW-1185">Reference proteome</keyword>
<name>A0A2T7PNY3_POMCA</name>
<feature type="region of interest" description="Disordered" evidence="1">
    <location>
        <begin position="1"/>
        <end position="24"/>
    </location>
</feature>
<comment type="caution">
    <text evidence="2">The sequence shown here is derived from an EMBL/GenBank/DDBJ whole genome shotgun (WGS) entry which is preliminary data.</text>
</comment>